<name>A0A9X3S982_9ACTN</name>
<keyword evidence="3" id="KW-1185">Reference proteome</keyword>
<evidence type="ECO:0000313" key="3">
    <source>
        <dbReference type="Proteomes" id="UP001147653"/>
    </source>
</evidence>
<reference evidence="2" key="1">
    <citation type="submission" date="2022-10" db="EMBL/GenBank/DDBJ databases">
        <title>The WGS of Solirubrobacter phytolaccae KCTC 29190.</title>
        <authorList>
            <person name="Jiang Z."/>
        </authorList>
    </citation>
    <scope>NUCLEOTIDE SEQUENCE</scope>
    <source>
        <strain evidence="2">KCTC 29190</strain>
    </source>
</reference>
<feature type="domain" description="HTH cro/C1-type" evidence="1">
    <location>
        <begin position="46"/>
        <end position="102"/>
    </location>
</feature>
<dbReference type="InterPro" id="IPR010982">
    <property type="entry name" value="Lambda_DNA-bd_dom_sf"/>
</dbReference>
<dbReference type="Gene3D" id="1.10.260.40">
    <property type="entry name" value="lambda repressor-like DNA-binding domains"/>
    <property type="match status" value="1"/>
</dbReference>
<dbReference type="EMBL" id="JAPDDP010000046">
    <property type="protein sequence ID" value="MDA0183094.1"/>
    <property type="molecule type" value="Genomic_DNA"/>
</dbReference>
<protein>
    <submittedName>
        <fullName evidence="2">Helix-turn-helix transcriptional regulator</fullName>
    </submittedName>
</protein>
<gene>
    <name evidence="2" type="ORF">OJ997_22485</name>
</gene>
<dbReference type="AlphaFoldDB" id="A0A9X3S982"/>
<dbReference type="InterPro" id="IPR001387">
    <property type="entry name" value="Cro/C1-type_HTH"/>
</dbReference>
<dbReference type="PROSITE" id="PS50943">
    <property type="entry name" value="HTH_CROC1"/>
    <property type="match status" value="1"/>
</dbReference>
<dbReference type="SMART" id="SM00530">
    <property type="entry name" value="HTH_XRE"/>
    <property type="match status" value="1"/>
</dbReference>
<accession>A0A9X3S982</accession>
<dbReference type="GO" id="GO:0003677">
    <property type="term" value="F:DNA binding"/>
    <property type="evidence" value="ECO:0007669"/>
    <property type="project" value="InterPro"/>
</dbReference>
<organism evidence="2 3">
    <name type="scientific">Solirubrobacter phytolaccae</name>
    <dbReference type="NCBI Taxonomy" id="1404360"/>
    <lineage>
        <taxon>Bacteria</taxon>
        <taxon>Bacillati</taxon>
        <taxon>Actinomycetota</taxon>
        <taxon>Thermoleophilia</taxon>
        <taxon>Solirubrobacterales</taxon>
        <taxon>Solirubrobacteraceae</taxon>
        <taxon>Solirubrobacter</taxon>
    </lineage>
</organism>
<evidence type="ECO:0000313" key="2">
    <source>
        <dbReference type="EMBL" id="MDA0183094.1"/>
    </source>
</evidence>
<dbReference type="Proteomes" id="UP001147653">
    <property type="component" value="Unassembled WGS sequence"/>
</dbReference>
<dbReference type="CDD" id="cd00093">
    <property type="entry name" value="HTH_XRE"/>
    <property type="match status" value="1"/>
</dbReference>
<comment type="caution">
    <text evidence="2">The sequence shown here is derived from an EMBL/GenBank/DDBJ whole genome shotgun (WGS) entry which is preliminary data.</text>
</comment>
<dbReference type="Pfam" id="PF13560">
    <property type="entry name" value="HTH_31"/>
    <property type="match status" value="1"/>
</dbReference>
<sequence length="126" mass="14427">MRNVGPSGRTRDLRSRCLRTLTSRRCRRTLTSMPPVDTLHKLKSIVRGRRIDLGLSQAEVAQRAEVSRQWVNAFERGKGSAELQLVLRLLDALDLHLRIDARTDEHTVASARVDLDALLDEHRHRD</sequence>
<dbReference type="SUPFAM" id="SSF47413">
    <property type="entry name" value="lambda repressor-like DNA-binding domains"/>
    <property type="match status" value="1"/>
</dbReference>
<proteinExistence type="predicted"/>
<evidence type="ECO:0000259" key="1">
    <source>
        <dbReference type="PROSITE" id="PS50943"/>
    </source>
</evidence>